<dbReference type="InterPro" id="IPR008907">
    <property type="entry name" value="TPP/p25"/>
</dbReference>
<sequence length="101" mass="10618">MADNQQQNGSDTVDKAAVEVAQMALESKPEPAAKEPASPAPSGSDPAAKKEANGTTPKPAAPVSAATFREQFKAFSKFGDTKSDGKHLTLSQSDKWMKQAK</sequence>
<dbReference type="Pfam" id="PF05517">
    <property type="entry name" value="p25-alpha"/>
    <property type="match status" value="1"/>
</dbReference>
<keyword evidence="4" id="KW-1185">Reference proteome</keyword>
<evidence type="ECO:0000313" key="3">
    <source>
        <dbReference type="EMBL" id="KAL1374445.1"/>
    </source>
</evidence>
<feature type="compositionally biased region" description="Polar residues" evidence="2">
    <location>
        <begin position="1"/>
        <end position="11"/>
    </location>
</feature>
<name>A0ABD1CDP8_CULPP</name>
<dbReference type="InterPro" id="IPR011992">
    <property type="entry name" value="EF-hand-dom_pair"/>
</dbReference>
<protein>
    <submittedName>
        <fullName evidence="3">Uncharacterized protein</fullName>
    </submittedName>
</protein>
<dbReference type="EMBL" id="JBEHCU010013368">
    <property type="protein sequence ID" value="KAL1374445.1"/>
    <property type="molecule type" value="Genomic_DNA"/>
</dbReference>
<comment type="caution">
    <text evidence="3">The sequence shown here is derived from an EMBL/GenBank/DDBJ whole genome shotgun (WGS) entry which is preliminary data.</text>
</comment>
<comment type="similarity">
    <text evidence="1">Belongs to the TPPP family.</text>
</comment>
<dbReference type="Proteomes" id="UP001562425">
    <property type="component" value="Unassembled WGS sequence"/>
</dbReference>
<dbReference type="SUPFAM" id="SSF47473">
    <property type="entry name" value="EF-hand"/>
    <property type="match status" value="1"/>
</dbReference>
<evidence type="ECO:0000313" key="4">
    <source>
        <dbReference type="Proteomes" id="UP001562425"/>
    </source>
</evidence>
<accession>A0ABD1CDP8</accession>
<feature type="compositionally biased region" description="Low complexity" evidence="2">
    <location>
        <begin position="34"/>
        <end position="46"/>
    </location>
</feature>
<gene>
    <name evidence="3" type="ORF">pipiens_018091</name>
</gene>
<reference evidence="3 4" key="1">
    <citation type="submission" date="2024-05" db="EMBL/GenBank/DDBJ databases">
        <title>Culex pipiens pipiens assembly and annotation.</title>
        <authorList>
            <person name="Alout H."/>
            <person name="Durand T."/>
        </authorList>
    </citation>
    <scope>NUCLEOTIDE SEQUENCE [LARGE SCALE GENOMIC DNA]</scope>
    <source>
        <strain evidence="3">HA-2024</strain>
        <tissue evidence="3">Whole body</tissue>
    </source>
</reference>
<organism evidence="3 4">
    <name type="scientific">Culex pipiens pipiens</name>
    <name type="common">Northern house mosquito</name>
    <dbReference type="NCBI Taxonomy" id="38569"/>
    <lineage>
        <taxon>Eukaryota</taxon>
        <taxon>Metazoa</taxon>
        <taxon>Ecdysozoa</taxon>
        <taxon>Arthropoda</taxon>
        <taxon>Hexapoda</taxon>
        <taxon>Insecta</taxon>
        <taxon>Pterygota</taxon>
        <taxon>Neoptera</taxon>
        <taxon>Endopterygota</taxon>
        <taxon>Diptera</taxon>
        <taxon>Nematocera</taxon>
        <taxon>Culicoidea</taxon>
        <taxon>Culicidae</taxon>
        <taxon>Culicinae</taxon>
        <taxon>Culicini</taxon>
        <taxon>Culex</taxon>
        <taxon>Culex</taxon>
    </lineage>
</organism>
<evidence type="ECO:0000256" key="1">
    <source>
        <dbReference type="ARBA" id="ARBA00010994"/>
    </source>
</evidence>
<feature type="non-terminal residue" evidence="3">
    <location>
        <position position="101"/>
    </location>
</feature>
<evidence type="ECO:0000256" key="2">
    <source>
        <dbReference type="SAM" id="MobiDB-lite"/>
    </source>
</evidence>
<dbReference type="Gene3D" id="1.10.238.10">
    <property type="entry name" value="EF-hand"/>
    <property type="match status" value="1"/>
</dbReference>
<feature type="region of interest" description="Disordered" evidence="2">
    <location>
        <begin position="1"/>
        <end position="101"/>
    </location>
</feature>
<dbReference type="AlphaFoldDB" id="A0ABD1CDP8"/>
<proteinExistence type="inferred from homology"/>